<feature type="region of interest" description="Disordered" evidence="1">
    <location>
        <begin position="241"/>
        <end position="262"/>
    </location>
</feature>
<evidence type="ECO:0000313" key="2">
    <source>
        <dbReference type="EMBL" id="WEX89732.1"/>
    </source>
</evidence>
<gene>
    <name evidence="2" type="ORF">PZN02_005045</name>
</gene>
<sequence>MRDARARLGHSTPLNVIIPLAGQDFERPDGSVKAEMAVGGATLLSATLKARPWWSAAATPVFVLRNTAASQRFARETLRAEYPAARIVWLSHASGGAAWSAAAGAALIAWPEAPIIVDLCDIVFESDADVAAAFAADPALGGLALTFASRHPQYSYLQLAPDGRMQEAREKVVISGNASAGVYAFRDVAVFHAAFAHSLHHRATLSHRGALFVCPMLNGVVAQGLDVRCLPARSVWDVKLAGGQPGPPDRSVARSPAISDTP</sequence>
<dbReference type="RefSeq" id="WP_280661703.1">
    <property type="nucleotide sequence ID" value="NZ_CP120374.1"/>
</dbReference>
<keyword evidence="3" id="KW-1185">Reference proteome</keyword>
<reference evidence="2 3" key="1">
    <citation type="submission" date="2023-03" db="EMBL/GenBank/DDBJ databases">
        <authorList>
            <person name="Kaur S."/>
            <person name="Espinosa-Saiz D."/>
            <person name="Velazquez E."/>
            <person name="Menendez E."/>
            <person name="diCenzo G.C."/>
        </authorList>
    </citation>
    <scope>NUCLEOTIDE SEQUENCE [LARGE SCALE GENOMIC DNA]</scope>
    <source>
        <strain evidence="2 3">LMG 24692</strain>
    </source>
</reference>
<evidence type="ECO:0000313" key="3">
    <source>
        <dbReference type="Proteomes" id="UP001229355"/>
    </source>
</evidence>
<proteinExistence type="predicted"/>
<dbReference type="EMBL" id="CP120374">
    <property type="protein sequence ID" value="WEX89732.1"/>
    <property type="molecule type" value="Genomic_DNA"/>
</dbReference>
<dbReference type="InterPro" id="IPR029044">
    <property type="entry name" value="Nucleotide-diphossugar_trans"/>
</dbReference>
<dbReference type="SUPFAM" id="SSF53448">
    <property type="entry name" value="Nucleotide-diphospho-sugar transferases"/>
    <property type="match status" value="1"/>
</dbReference>
<evidence type="ECO:0000256" key="1">
    <source>
        <dbReference type="SAM" id="MobiDB-lite"/>
    </source>
</evidence>
<organism evidence="2 3">
    <name type="scientific">Sinorhizobium garamanticum</name>
    <dbReference type="NCBI Taxonomy" id="680247"/>
    <lineage>
        <taxon>Bacteria</taxon>
        <taxon>Pseudomonadati</taxon>
        <taxon>Pseudomonadota</taxon>
        <taxon>Alphaproteobacteria</taxon>
        <taxon>Hyphomicrobiales</taxon>
        <taxon>Rhizobiaceae</taxon>
        <taxon>Sinorhizobium/Ensifer group</taxon>
        <taxon>Sinorhizobium</taxon>
    </lineage>
</organism>
<name>A0ABY8DJ73_9HYPH</name>
<protein>
    <submittedName>
        <fullName evidence="2">Uncharacterized protein</fullName>
    </submittedName>
</protein>
<accession>A0ABY8DJ73</accession>
<dbReference type="Proteomes" id="UP001229355">
    <property type="component" value="Chromosome 2"/>
</dbReference>
<dbReference type="Gene3D" id="3.90.550.10">
    <property type="entry name" value="Spore Coat Polysaccharide Biosynthesis Protein SpsA, Chain A"/>
    <property type="match status" value="1"/>
</dbReference>